<dbReference type="InterPro" id="IPR025714">
    <property type="entry name" value="Methyltranfer_dom"/>
</dbReference>
<evidence type="ECO:0000313" key="4">
    <source>
        <dbReference type="Proteomes" id="UP000766570"/>
    </source>
</evidence>
<name>A0ABS4WL86_9MICC</name>
<accession>A0ABS4WL86</accession>
<dbReference type="Gene3D" id="3.40.50.150">
    <property type="entry name" value="Vaccinia Virus protein VP39"/>
    <property type="match status" value="1"/>
</dbReference>
<dbReference type="RefSeq" id="WP_209911164.1">
    <property type="nucleotide sequence ID" value="NZ_BAAAMI010000012.1"/>
</dbReference>
<dbReference type="GO" id="GO:0032259">
    <property type="term" value="P:methylation"/>
    <property type="evidence" value="ECO:0007669"/>
    <property type="project" value="UniProtKB-KW"/>
</dbReference>
<gene>
    <name evidence="3" type="ORF">JOF46_004241</name>
</gene>
<feature type="domain" description="Methyltransferase" evidence="1">
    <location>
        <begin position="190"/>
        <end position="309"/>
    </location>
</feature>
<dbReference type="Pfam" id="PF21320">
    <property type="entry name" value="WHD_Rv2258c"/>
    <property type="match status" value="1"/>
</dbReference>
<dbReference type="PANTHER" id="PTHR45128:SF2">
    <property type="entry name" value="METHYLTRANSFERASE DOMAIN-CONTAINING PROTEIN"/>
    <property type="match status" value="1"/>
</dbReference>
<protein>
    <submittedName>
        <fullName evidence="3">SAM-dependent methyltransferase</fullName>
    </submittedName>
</protein>
<dbReference type="InterPro" id="IPR048711">
    <property type="entry name" value="WHD_Rv2258c"/>
</dbReference>
<dbReference type="Pfam" id="PF13847">
    <property type="entry name" value="Methyltransf_31"/>
    <property type="match status" value="1"/>
</dbReference>
<dbReference type="Proteomes" id="UP000766570">
    <property type="component" value="Unassembled WGS sequence"/>
</dbReference>
<dbReference type="PANTHER" id="PTHR45128">
    <property type="entry name" value="METHYLTRANSFERASE TYPE 11"/>
    <property type="match status" value="1"/>
</dbReference>
<keyword evidence="4" id="KW-1185">Reference proteome</keyword>
<dbReference type="Gene3D" id="1.10.10.10">
    <property type="entry name" value="Winged helix-like DNA-binding domain superfamily/Winged helix DNA-binding domain"/>
    <property type="match status" value="1"/>
</dbReference>
<dbReference type="SUPFAM" id="SSF46785">
    <property type="entry name" value="Winged helix' DNA-binding domain"/>
    <property type="match status" value="1"/>
</dbReference>
<dbReference type="CDD" id="cd02440">
    <property type="entry name" value="AdoMet_MTases"/>
    <property type="match status" value="1"/>
</dbReference>
<comment type="caution">
    <text evidence="3">The sequence shown here is derived from an EMBL/GenBank/DDBJ whole genome shotgun (WGS) entry which is preliminary data.</text>
</comment>
<keyword evidence="3" id="KW-0808">Transferase</keyword>
<evidence type="ECO:0000259" key="1">
    <source>
        <dbReference type="Pfam" id="PF13847"/>
    </source>
</evidence>
<dbReference type="InterPro" id="IPR036388">
    <property type="entry name" value="WH-like_DNA-bd_sf"/>
</dbReference>
<dbReference type="InterPro" id="IPR036390">
    <property type="entry name" value="WH_DNA-bd_sf"/>
</dbReference>
<evidence type="ECO:0000313" key="3">
    <source>
        <dbReference type="EMBL" id="MBP2376329.1"/>
    </source>
</evidence>
<feature type="domain" description="S-adenosylmethionine-dependent methyltransferase Rv2258c-like winged HTH" evidence="2">
    <location>
        <begin position="46"/>
        <end position="112"/>
    </location>
</feature>
<reference evidence="3 4" key="1">
    <citation type="submission" date="2021-03" db="EMBL/GenBank/DDBJ databases">
        <title>Sequencing the genomes of 1000 actinobacteria strains.</title>
        <authorList>
            <person name="Klenk H.-P."/>
        </authorList>
    </citation>
    <scope>NUCLEOTIDE SEQUENCE [LARGE SCALE GENOMIC DNA]</scope>
    <source>
        <strain evidence="3 4">DSM 15454</strain>
    </source>
</reference>
<organism evidence="3 4">
    <name type="scientific">Paeniglutamicibacter psychrophenolicus</name>
    <dbReference type="NCBI Taxonomy" id="257454"/>
    <lineage>
        <taxon>Bacteria</taxon>
        <taxon>Bacillati</taxon>
        <taxon>Actinomycetota</taxon>
        <taxon>Actinomycetes</taxon>
        <taxon>Micrococcales</taxon>
        <taxon>Micrococcaceae</taxon>
        <taxon>Paeniglutamicibacter</taxon>
    </lineage>
</organism>
<sequence>MNGPAENTITPDAPAHAAGRAVEKDIEAFAGQLAGAMIGAASLAAVVLGDRLGLYAAMAGKPPATSGELADATGFDERLLREWLAQQATAGFLRYEDPTQSFSLPPAHAAVLVDGASPASMIGDITMAATLFRDTEAVAGAFGSGHGLDWALHDPLVFEATERFWGARYRAGLEGWLALLPELDAALRTGATVADVGCGRGYPSVLLAGMYPDARITGFDAHEPSIQLARERANAAGLAARVDFALSDAAGYPGTGYDLITFFDAFHDLGDPLGAAIHARDALADGGTLLLIEPYSAGSLAQNLAQNPAAAFGYAASTFLCTPNSLSQPVGLALGAMSGEQTLRGVLAQAGFTAVEKVAETPFNLVLAAQRLHPEK</sequence>
<dbReference type="InterPro" id="IPR053173">
    <property type="entry name" value="SAM-binding_MTase"/>
</dbReference>
<dbReference type="EMBL" id="JAGIOE010000001">
    <property type="protein sequence ID" value="MBP2376329.1"/>
    <property type="molecule type" value="Genomic_DNA"/>
</dbReference>
<evidence type="ECO:0000259" key="2">
    <source>
        <dbReference type="Pfam" id="PF21320"/>
    </source>
</evidence>
<proteinExistence type="predicted"/>
<keyword evidence="3" id="KW-0489">Methyltransferase</keyword>
<dbReference type="GO" id="GO:0008168">
    <property type="term" value="F:methyltransferase activity"/>
    <property type="evidence" value="ECO:0007669"/>
    <property type="project" value="UniProtKB-KW"/>
</dbReference>
<dbReference type="SUPFAM" id="SSF53335">
    <property type="entry name" value="S-adenosyl-L-methionine-dependent methyltransferases"/>
    <property type="match status" value="1"/>
</dbReference>
<dbReference type="InterPro" id="IPR029063">
    <property type="entry name" value="SAM-dependent_MTases_sf"/>
</dbReference>